<dbReference type="GO" id="GO:0051117">
    <property type="term" value="F:ATPase binding"/>
    <property type="evidence" value="ECO:0007669"/>
    <property type="project" value="TreeGrafter"/>
</dbReference>
<dbReference type="InterPro" id="IPR001907">
    <property type="entry name" value="ClpP"/>
</dbReference>
<dbReference type="Pfam" id="PF00574">
    <property type="entry name" value="CLP_protease"/>
    <property type="match status" value="1"/>
</dbReference>
<dbReference type="GO" id="GO:0006515">
    <property type="term" value="P:protein quality control for misfolded or incompletely synthesized proteins"/>
    <property type="evidence" value="ECO:0007669"/>
    <property type="project" value="TreeGrafter"/>
</dbReference>
<reference evidence="2" key="1">
    <citation type="journal article" date="2015" name="Nature">
        <title>Complex archaea that bridge the gap between prokaryotes and eukaryotes.</title>
        <authorList>
            <person name="Spang A."/>
            <person name="Saw J.H."/>
            <person name="Jorgensen S.L."/>
            <person name="Zaremba-Niedzwiedzka K."/>
            <person name="Martijn J."/>
            <person name="Lind A.E."/>
            <person name="van Eijk R."/>
            <person name="Schleper C."/>
            <person name="Guy L."/>
            <person name="Ettema T.J."/>
        </authorList>
    </citation>
    <scope>NUCLEOTIDE SEQUENCE</scope>
</reference>
<organism evidence="2">
    <name type="scientific">marine sediment metagenome</name>
    <dbReference type="NCBI Taxonomy" id="412755"/>
    <lineage>
        <taxon>unclassified sequences</taxon>
        <taxon>metagenomes</taxon>
        <taxon>ecological metagenomes</taxon>
    </lineage>
</organism>
<dbReference type="InterPro" id="IPR029045">
    <property type="entry name" value="ClpP/crotonase-like_dom_sf"/>
</dbReference>
<dbReference type="CDD" id="cd07017">
    <property type="entry name" value="S14_ClpP_2"/>
    <property type="match status" value="1"/>
</dbReference>
<protein>
    <recommendedName>
        <fullName evidence="3">Endopeptidase Clp</fullName>
    </recommendedName>
</protein>
<dbReference type="PANTHER" id="PTHR10381:SF11">
    <property type="entry name" value="ATP-DEPENDENT CLP PROTEASE PROTEOLYTIC SUBUNIT, MITOCHONDRIAL"/>
    <property type="match status" value="1"/>
</dbReference>
<dbReference type="EMBL" id="LAZR01011449">
    <property type="protein sequence ID" value="KKM61621.1"/>
    <property type="molecule type" value="Genomic_DNA"/>
</dbReference>
<dbReference type="AlphaFoldDB" id="A0A0F9JGX6"/>
<gene>
    <name evidence="2" type="ORF">LCGC14_1529870</name>
</gene>
<evidence type="ECO:0000256" key="1">
    <source>
        <dbReference type="ARBA" id="ARBA00007039"/>
    </source>
</evidence>
<evidence type="ECO:0008006" key="3">
    <source>
        <dbReference type="Google" id="ProtNLM"/>
    </source>
</evidence>
<dbReference type="GO" id="GO:0004252">
    <property type="term" value="F:serine-type endopeptidase activity"/>
    <property type="evidence" value="ECO:0007669"/>
    <property type="project" value="InterPro"/>
</dbReference>
<dbReference type="PROSITE" id="PS51257">
    <property type="entry name" value="PROKAR_LIPOPROTEIN"/>
    <property type="match status" value="1"/>
</dbReference>
<evidence type="ECO:0000313" key="2">
    <source>
        <dbReference type="EMBL" id="KKM61621.1"/>
    </source>
</evidence>
<sequence length="245" mass="26916">MRFLAVLVATAILAMGCVTAPSKSVKPFEVVIKVQAVDPVKVEVVEGDKKDTVHKSMSIDNPNGSLSRTTTLMGDEAVIKIYSALTVSDVGNLHNDIKYLYKMTNIRKITVFINSPGGDAFSGLALADQIERAKRLGFEVTMEASGIIASAAVPVFAVGTKGKRFAAPGTVFMVHEASIWKWPGRETASDIRSQGKLMDIIRDRYIEKMSANTNLSKEEWELMEIKTTWFSAEEAKEWGLVDIIE</sequence>
<dbReference type="PANTHER" id="PTHR10381">
    <property type="entry name" value="ATP-DEPENDENT CLP PROTEASE PROTEOLYTIC SUBUNIT"/>
    <property type="match status" value="1"/>
</dbReference>
<dbReference type="GO" id="GO:0004176">
    <property type="term" value="F:ATP-dependent peptidase activity"/>
    <property type="evidence" value="ECO:0007669"/>
    <property type="project" value="InterPro"/>
</dbReference>
<accession>A0A0F9JGX6</accession>
<dbReference type="SUPFAM" id="SSF52096">
    <property type="entry name" value="ClpP/crotonase"/>
    <property type="match status" value="1"/>
</dbReference>
<comment type="similarity">
    <text evidence="1">Belongs to the peptidase S14 family.</text>
</comment>
<dbReference type="Gene3D" id="3.90.226.10">
    <property type="entry name" value="2-enoyl-CoA Hydratase, Chain A, domain 1"/>
    <property type="match status" value="1"/>
</dbReference>
<dbReference type="GO" id="GO:0009368">
    <property type="term" value="C:endopeptidase Clp complex"/>
    <property type="evidence" value="ECO:0007669"/>
    <property type="project" value="TreeGrafter"/>
</dbReference>
<dbReference type="PRINTS" id="PR00127">
    <property type="entry name" value="CLPPROTEASEP"/>
</dbReference>
<name>A0A0F9JGX6_9ZZZZ</name>
<dbReference type="InterPro" id="IPR023562">
    <property type="entry name" value="ClpP/TepA"/>
</dbReference>
<proteinExistence type="inferred from homology"/>
<comment type="caution">
    <text evidence="2">The sequence shown here is derived from an EMBL/GenBank/DDBJ whole genome shotgun (WGS) entry which is preliminary data.</text>
</comment>